<dbReference type="Gene3D" id="1.10.1220.10">
    <property type="entry name" value="Met repressor-like"/>
    <property type="match status" value="1"/>
</dbReference>
<evidence type="ECO:0000313" key="3">
    <source>
        <dbReference type="Proteomes" id="UP000783934"/>
    </source>
</evidence>
<dbReference type="Proteomes" id="UP000783934">
    <property type="component" value="Unassembled WGS sequence"/>
</dbReference>
<reference evidence="2 3" key="1">
    <citation type="submission" date="2020-03" db="EMBL/GenBank/DDBJ databases">
        <title>Genomic Encyclopedia of Type Strains, Phase IV (KMG-IV): sequencing the most valuable type-strain genomes for metagenomic binning, comparative biology and taxonomic classification.</title>
        <authorList>
            <person name="Goeker M."/>
        </authorList>
    </citation>
    <scope>NUCLEOTIDE SEQUENCE [LARGE SCALE GENOMIC DNA]</scope>
    <source>
        <strain evidence="2 3">DSM 26613</strain>
    </source>
</reference>
<feature type="domain" description="Arc-like DNA binding" evidence="1">
    <location>
        <begin position="11"/>
        <end position="46"/>
    </location>
</feature>
<accession>A0ABX0WNM8</accession>
<dbReference type="InterPro" id="IPR013321">
    <property type="entry name" value="Arc_rbn_hlx_hlx"/>
</dbReference>
<evidence type="ECO:0000313" key="2">
    <source>
        <dbReference type="EMBL" id="NJB64355.1"/>
    </source>
</evidence>
<dbReference type="InterPro" id="IPR005569">
    <property type="entry name" value="Arc_DNA-bd_dom"/>
</dbReference>
<comment type="caution">
    <text evidence="2">The sequence shown here is derived from an EMBL/GenBank/DDBJ whole genome shotgun (WGS) entry which is preliminary data.</text>
</comment>
<organism evidence="2 3">
    <name type="scientific">Paenalcaligenes hominis</name>
    <dbReference type="NCBI Taxonomy" id="643674"/>
    <lineage>
        <taxon>Bacteria</taxon>
        <taxon>Pseudomonadati</taxon>
        <taxon>Pseudomonadota</taxon>
        <taxon>Betaproteobacteria</taxon>
        <taxon>Burkholderiales</taxon>
        <taxon>Alcaligenaceae</taxon>
        <taxon>Paenalcaligenes</taxon>
    </lineage>
</organism>
<dbReference type="EMBL" id="JAATIZ010000001">
    <property type="protein sequence ID" value="NJB64355.1"/>
    <property type="molecule type" value="Genomic_DNA"/>
</dbReference>
<evidence type="ECO:0000259" key="1">
    <source>
        <dbReference type="Pfam" id="PF03869"/>
    </source>
</evidence>
<dbReference type="RefSeq" id="WP_167660555.1">
    <property type="nucleotide sequence ID" value="NZ_BMCQ01000004.1"/>
</dbReference>
<gene>
    <name evidence="2" type="ORF">GGR41_000576</name>
</gene>
<protein>
    <recommendedName>
        <fullName evidence="1">Arc-like DNA binding domain-containing protein</fullName>
    </recommendedName>
</protein>
<keyword evidence="3" id="KW-1185">Reference proteome</keyword>
<dbReference type="Pfam" id="PF03869">
    <property type="entry name" value="Arc"/>
    <property type="match status" value="1"/>
</dbReference>
<sequence>MSDNDSTIRITLRIPADLHEDLVKAASEDNRSMNAEIIQRLRDSLGRGFAVPTHSDLTHAQPLVSKSKKTDIDLYTLAEVLAKTIGKWDPKTIENLQKITTEITKWDPDKKQ</sequence>
<proteinExistence type="predicted"/>
<dbReference type="InterPro" id="IPR010985">
    <property type="entry name" value="Ribbon_hlx_hlx"/>
</dbReference>
<dbReference type="SUPFAM" id="SSF47598">
    <property type="entry name" value="Ribbon-helix-helix"/>
    <property type="match status" value="1"/>
</dbReference>
<name>A0ABX0WNM8_9BURK</name>